<organism evidence="2 3">
    <name type="scientific">Hallella mizrahii</name>
    <dbReference type="NCBI Taxonomy" id="2606637"/>
    <lineage>
        <taxon>Bacteria</taxon>
        <taxon>Pseudomonadati</taxon>
        <taxon>Bacteroidota</taxon>
        <taxon>Bacteroidia</taxon>
        <taxon>Bacteroidales</taxon>
        <taxon>Prevotellaceae</taxon>
        <taxon>Hallella</taxon>
    </lineage>
</organism>
<dbReference type="EMBL" id="VUNG01000039">
    <property type="protein sequence ID" value="MST85490.1"/>
    <property type="molecule type" value="Genomic_DNA"/>
</dbReference>
<accession>A0A7K0KJ36</accession>
<evidence type="ECO:0000313" key="3">
    <source>
        <dbReference type="Proteomes" id="UP000438914"/>
    </source>
</evidence>
<comment type="caution">
    <text evidence="2">The sequence shown here is derived from an EMBL/GenBank/DDBJ whole genome shotgun (WGS) entry which is preliminary data.</text>
</comment>
<evidence type="ECO:0000313" key="2">
    <source>
        <dbReference type="EMBL" id="MST85490.1"/>
    </source>
</evidence>
<protein>
    <submittedName>
        <fullName evidence="2">DUF4143 domain-containing protein</fullName>
    </submittedName>
</protein>
<sequence>MTDAGLIYKVSRVSEPRKPLKFYEDLNAFKLFSLDVGLMGAMAETTAADVLVRGTAMTEYRGAFTELFVLTQLVARGITPYYYSANDSRIEIDFLIQKAGTVIPLEVKAEENVHSKSLRTYIEKYPQLKGVRLSMLPYHDQEWMTNYPLYCVNFI</sequence>
<dbReference type="RefSeq" id="WP_154535074.1">
    <property type="nucleotide sequence ID" value="NZ_VUNG01000039.1"/>
</dbReference>
<dbReference type="InterPro" id="IPR025420">
    <property type="entry name" value="DUF4143"/>
</dbReference>
<evidence type="ECO:0000259" key="1">
    <source>
        <dbReference type="Pfam" id="PF13635"/>
    </source>
</evidence>
<keyword evidence="3" id="KW-1185">Reference proteome</keyword>
<dbReference type="PANTHER" id="PTHR33295">
    <property type="entry name" value="ATPASE"/>
    <property type="match status" value="1"/>
</dbReference>
<gene>
    <name evidence="2" type="ORF">FYJ73_12580</name>
</gene>
<dbReference type="PANTHER" id="PTHR33295:SF7">
    <property type="entry name" value="ATPASE"/>
    <property type="match status" value="1"/>
</dbReference>
<proteinExistence type="predicted"/>
<dbReference type="AlphaFoldDB" id="A0A7K0KJ36"/>
<feature type="domain" description="DUF4143" evidence="1">
    <location>
        <begin position="3"/>
        <end position="109"/>
    </location>
</feature>
<name>A0A7K0KJ36_9BACT</name>
<dbReference type="Pfam" id="PF13635">
    <property type="entry name" value="DUF4143"/>
    <property type="match status" value="1"/>
</dbReference>
<reference evidence="2 3" key="1">
    <citation type="submission" date="2019-08" db="EMBL/GenBank/DDBJ databases">
        <title>In-depth cultivation of the pig gut microbiome towards novel bacterial diversity and tailored functional studies.</title>
        <authorList>
            <person name="Wylensek D."/>
            <person name="Hitch T.C.A."/>
            <person name="Clavel T."/>
        </authorList>
    </citation>
    <scope>NUCLEOTIDE SEQUENCE [LARGE SCALE GENOMIC DNA]</scope>
    <source>
        <strain evidence="2 3">LKV-178-WT-2A</strain>
    </source>
</reference>
<dbReference type="Proteomes" id="UP000438914">
    <property type="component" value="Unassembled WGS sequence"/>
</dbReference>